<accession>G2KRF0</accession>
<dbReference type="Proteomes" id="UP000009286">
    <property type="component" value="Chromosome"/>
</dbReference>
<gene>
    <name evidence="2" type="ordered locus">MICA_864</name>
</gene>
<evidence type="ECO:0000313" key="2">
    <source>
        <dbReference type="EMBL" id="AEP09197.1"/>
    </source>
</evidence>
<keyword evidence="1" id="KW-0472">Membrane</keyword>
<feature type="transmembrane region" description="Helical" evidence="1">
    <location>
        <begin position="129"/>
        <end position="147"/>
    </location>
</feature>
<keyword evidence="3" id="KW-1185">Reference proteome</keyword>
<proteinExistence type="predicted"/>
<sequence>MGWFTMTSTTPKLPWYLRSNKALGLALVFGAAVAAYNGAMIGERNETHGKMKSMTTEQAHETYKDLCVRRNAFNVVWEQAYTLDAGDQNRDEHFTVPVHPNSTAVKDCAESEHTQAMKSAATALSINKSGVLFGGMVSLYAVGGLVWRSRRLNAPKP</sequence>
<dbReference type="AlphaFoldDB" id="G2KRF0"/>
<keyword evidence="1" id="KW-1133">Transmembrane helix</keyword>
<organism evidence="2 3">
    <name type="scientific">Micavibrio aeruginosavorus (strain ARL-13)</name>
    <dbReference type="NCBI Taxonomy" id="856793"/>
    <lineage>
        <taxon>Bacteria</taxon>
        <taxon>Pseudomonadati</taxon>
        <taxon>Bdellovibrionota</taxon>
        <taxon>Bdellovibrionia</taxon>
        <taxon>Bdellovibrionales</taxon>
        <taxon>Pseudobdellovibrionaceae</taxon>
        <taxon>Micavibrio</taxon>
    </lineage>
</organism>
<dbReference type="HOGENOM" id="CLU_1720221_0_0_5"/>
<name>G2KRF0_MICAA</name>
<keyword evidence="1" id="KW-0812">Transmembrane</keyword>
<dbReference type="KEGG" id="mai:MICA_864"/>
<dbReference type="EMBL" id="CP002382">
    <property type="protein sequence ID" value="AEP09197.1"/>
    <property type="molecule type" value="Genomic_DNA"/>
</dbReference>
<evidence type="ECO:0000256" key="1">
    <source>
        <dbReference type="SAM" id="Phobius"/>
    </source>
</evidence>
<dbReference type="STRING" id="856793.MICA_864"/>
<evidence type="ECO:0008006" key="4">
    <source>
        <dbReference type="Google" id="ProtNLM"/>
    </source>
</evidence>
<reference evidence="2 3" key="1">
    <citation type="journal article" date="2011" name="BMC Genomics">
        <title>Genomic insights into an obligate epibiotic bacterial predator: Micavibrio aeruginosavorus ARL-13.</title>
        <authorList>
            <person name="Wang Z."/>
            <person name="Kadouri D."/>
            <person name="Wu M."/>
        </authorList>
    </citation>
    <scope>NUCLEOTIDE SEQUENCE [LARGE SCALE GENOMIC DNA]</scope>
    <source>
        <strain evidence="2 3">ARL-13</strain>
    </source>
</reference>
<evidence type="ECO:0000313" key="3">
    <source>
        <dbReference type="Proteomes" id="UP000009286"/>
    </source>
</evidence>
<protein>
    <recommendedName>
        <fullName evidence="4">Transmembrane protein</fullName>
    </recommendedName>
</protein>